<evidence type="ECO:0000259" key="1">
    <source>
        <dbReference type="PROSITE" id="PS51186"/>
    </source>
</evidence>
<dbReference type="InterPro" id="IPR000182">
    <property type="entry name" value="GNAT_dom"/>
</dbReference>
<dbReference type="EMBL" id="JAPWDQ010000002">
    <property type="protein sequence ID" value="KAJ5492876.1"/>
    <property type="molecule type" value="Genomic_DNA"/>
</dbReference>
<dbReference type="InterPro" id="IPR016181">
    <property type="entry name" value="Acyl_CoA_acyltransferase"/>
</dbReference>
<dbReference type="PANTHER" id="PTHR43233:SF1">
    <property type="entry name" value="FAMILY N-ACETYLTRANSFERASE, PUTATIVE (AFU_ORTHOLOGUE AFUA_6G03350)-RELATED"/>
    <property type="match status" value="1"/>
</dbReference>
<reference evidence="2" key="1">
    <citation type="submission" date="2022-12" db="EMBL/GenBank/DDBJ databases">
        <authorList>
            <person name="Petersen C."/>
        </authorList>
    </citation>
    <scope>NUCLEOTIDE SEQUENCE</scope>
    <source>
        <strain evidence="2">IBT 30728</strain>
    </source>
</reference>
<comment type="caution">
    <text evidence="2">The sequence shown here is derived from an EMBL/GenBank/DDBJ whole genome shotgun (WGS) entry which is preliminary data.</text>
</comment>
<name>A0A9W9XH34_9EURO</name>
<dbReference type="Gene3D" id="3.40.630.30">
    <property type="match status" value="1"/>
</dbReference>
<gene>
    <name evidence="2" type="ORF">N7539_001622</name>
</gene>
<protein>
    <recommendedName>
        <fullName evidence="1">N-acetyltransferase domain-containing protein</fullName>
    </recommendedName>
</protein>
<proteinExistence type="predicted"/>
<dbReference type="GeneID" id="81621474"/>
<dbReference type="Pfam" id="PF00583">
    <property type="entry name" value="Acetyltransf_1"/>
    <property type="match status" value="1"/>
</dbReference>
<sequence length="191" mass="21981">MSSDPPKAPYAPRTWVRVESDIFVSNDPSLLSIKAVNEAFAQDWLYWGKPFPEEVMYHMLHDSMSFGVYKYTQSLSDGGERVAPSTENTRQIGLARMVTDNVTFGYLSDVYVLPEFQGLGLGRWLMDCISEIFSIENMPNLRRIMLLTGDKRMQDWYAKIFGMEVIAHERRPDIGQDLVFMCVRPNARSEH</sequence>
<accession>A0A9W9XH34</accession>
<feature type="domain" description="N-acetyltransferase" evidence="1">
    <location>
        <begin position="31"/>
        <end position="185"/>
    </location>
</feature>
<evidence type="ECO:0000313" key="3">
    <source>
        <dbReference type="Proteomes" id="UP001148312"/>
    </source>
</evidence>
<dbReference type="CDD" id="cd04301">
    <property type="entry name" value="NAT_SF"/>
    <property type="match status" value="1"/>
</dbReference>
<organism evidence="2 3">
    <name type="scientific">Penicillium diatomitis</name>
    <dbReference type="NCBI Taxonomy" id="2819901"/>
    <lineage>
        <taxon>Eukaryota</taxon>
        <taxon>Fungi</taxon>
        <taxon>Dikarya</taxon>
        <taxon>Ascomycota</taxon>
        <taxon>Pezizomycotina</taxon>
        <taxon>Eurotiomycetes</taxon>
        <taxon>Eurotiomycetidae</taxon>
        <taxon>Eurotiales</taxon>
        <taxon>Aspergillaceae</taxon>
        <taxon>Penicillium</taxon>
    </lineage>
</organism>
<dbReference type="PANTHER" id="PTHR43233">
    <property type="entry name" value="FAMILY N-ACETYLTRANSFERASE, PUTATIVE (AFU_ORTHOLOGUE AFUA_6G03350)-RELATED"/>
    <property type="match status" value="1"/>
</dbReference>
<dbReference type="InterPro" id="IPR053144">
    <property type="entry name" value="Acetyltransferase_Butenolide"/>
</dbReference>
<keyword evidence="3" id="KW-1185">Reference proteome</keyword>
<dbReference type="Proteomes" id="UP001148312">
    <property type="component" value="Unassembled WGS sequence"/>
</dbReference>
<dbReference type="RefSeq" id="XP_056793256.1">
    <property type="nucleotide sequence ID" value="XM_056931225.1"/>
</dbReference>
<reference evidence="2" key="2">
    <citation type="journal article" date="2023" name="IMA Fungus">
        <title>Comparative genomic study of the Penicillium genus elucidates a diverse pangenome and 15 lateral gene transfer events.</title>
        <authorList>
            <person name="Petersen C."/>
            <person name="Sorensen T."/>
            <person name="Nielsen M.R."/>
            <person name="Sondergaard T.E."/>
            <person name="Sorensen J.L."/>
            <person name="Fitzpatrick D.A."/>
            <person name="Frisvad J.C."/>
            <person name="Nielsen K.L."/>
        </authorList>
    </citation>
    <scope>NUCLEOTIDE SEQUENCE</scope>
    <source>
        <strain evidence="2">IBT 30728</strain>
    </source>
</reference>
<evidence type="ECO:0000313" key="2">
    <source>
        <dbReference type="EMBL" id="KAJ5492876.1"/>
    </source>
</evidence>
<dbReference type="AlphaFoldDB" id="A0A9W9XH34"/>
<dbReference type="GO" id="GO:0016747">
    <property type="term" value="F:acyltransferase activity, transferring groups other than amino-acyl groups"/>
    <property type="evidence" value="ECO:0007669"/>
    <property type="project" value="InterPro"/>
</dbReference>
<dbReference type="PROSITE" id="PS51186">
    <property type="entry name" value="GNAT"/>
    <property type="match status" value="1"/>
</dbReference>
<dbReference type="SUPFAM" id="SSF55729">
    <property type="entry name" value="Acyl-CoA N-acyltransferases (Nat)"/>
    <property type="match status" value="1"/>
</dbReference>